<dbReference type="EMBL" id="LAVV01010903">
    <property type="protein sequence ID" value="KNZ48449.1"/>
    <property type="molecule type" value="Genomic_DNA"/>
</dbReference>
<protein>
    <submittedName>
        <fullName evidence="1">Uncharacterized protein</fullName>
    </submittedName>
</protein>
<sequence>MLRSASFCLANAPISASLLCFILLKIISDVQLRTILTSKLEPSINANVITPDNEKSLKKIWKSISDYFASSQASNHTRIFNAVLHFQFNPNNVLESITQIKTAISRLHK</sequence>
<dbReference type="OrthoDB" id="2503017at2759"/>
<dbReference type="VEuPathDB" id="FungiDB:VP01_5666g1"/>
<keyword evidence="2" id="KW-1185">Reference proteome</keyword>
<feature type="non-terminal residue" evidence="1">
    <location>
        <position position="109"/>
    </location>
</feature>
<accession>A0A0L6UIT6</accession>
<reference evidence="1 2" key="1">
    <citation type="submission" date="2015-08" db="EMBL/GenBank/DDBJ databases">
        <title>Next Generation Sequencing and Analysis of the Genome of Puccinia sorghi L Schw, the Causal Agent of Maize Common Rust.</title>
        <authorList>
            <person name="Rochi L."/>
            <person name="Burguener G."/>
            <person name="Darino M."/>
            <person name="Turjanski A."/>
            <person name="Kreff E."/>
            <person name="Dieguez M.J."/>
            <person name="Sacco F."/>
        </authorList>
    </citation>
    <scope>NUCLEOTIDE SEQUENCE [LARGE SCALE GENOMIC DNA]</scope>
    <source>
        <strain evidence="1 2">RO10H11247</strain>
    </source>
</reference>
<gene>
    <name evidence="1" type="ORF">VP01_5666g1</name>
</gene>
<evidence type="ECO:0000313" key="1">
    <source>
        <dbReference type="EMBL" id="KNZ48449.1"/>
    </source>
</evidence>
<comment type="caution">
    <text evidence="1">The sequence shown here is derived from an EMBL/GenBank/DDBJ whole genome shotgun (WGS) entry which is preliminary data.</text>
</comment>
<organism evidence="1 2">
    <name type="scientific">Puccinia sorghi</name>
    <dbReference type="NCBI Taxonomy" id="27349"/>
    <lineage>
        <taxon>Eukaryota</taxon>
        <taxon>Fungi</taxon>
        <taxon>Dikarya</taxon>
        <taxon>Basidiomycota</taxon>
        <taxon>Pucciniomycotina</taxon>
        <taxon>Pucciniomycetes</taxon>
        <taxon>Pucciniales</taxon>
        <taxon>Pucciniaceae</taxon>
        <taxon>Puccinia</taxon>
    </lineage>
</organism>
<evidence type="ECO:0000313" key="2">
    <source>
        <dbReference type="Proteomes" id="UP000037035"/>
    </source>
</evidence>
<name>A0A0L6UIT6_9BASI</name>
<dbReference type="Proteomes" id="UP000037035">
    <property type="component" value="Unassembled WGS sequence"/>
</dbReference>
<dbReference type="AlphaFoldDB" id="A0A0L6UIT6"/>
<proteinExistence type="predicted"/>